<dbReference type="EMBL" id="JAHIBW010000002">
    <property type="protein sequence ID" value="KAG7312847.1"/>
    <property type="molecule type" value="Genomic_DNA"/>
</dbReference>
<comment type="caution">
    <text evidence="1">The sequence shown here is derived from an EMBL/GenBank/DDBJ whole genome shotgun (WGS) entry which is preliminary data.</text>
</comment>
<proteinExistence type="predicted"/>
<sequence>MASFNNYFYVSHPYSAAAVRGSMQPGPADVTANLWRGDYSWNPDLGASLAS</sequence>
<evidence type="ECO:0000313" key="2">
    <source>
        <dbReference type="Proteomes" id="UP000823941"/>
    </source>
</evidence>
<gene>
    <name evidence="1" type="ORF">JYU34_001229</name>
</gene>
<protein>
    <submittedName>
        <fullName evidence="1">Uncharacterized protein</fullName>
    </submittedName>
</protein>
<keyword evidence="2" id="KW-1185">Reference proteome</keyword>
<accession>A0ABQ7R6C7</accession>
<evidence type="ECO:0000313" key="1">
    <source>
        <dbReference type="EMBL" id="KAG7312847.1"/>
    </source>
</evidence>
<organism evidence="1 2">
    <name type="scientific">Plutella xylostella</name>
    <name type="common">Diamondback moth</name>
    <name type="synonym">Plutella maculipennis</name>
    <dbReference type="NCBI Taxonomy" id="51655"/>
    <lineage>
        <taxon>Eukaryota</taxon>
        <taxon>Metazoa</taxon>
        <taxon>Ecdysozoa</taxon>
        <taxon>Arthropoda</taxon>
        <taxon>Hexapoda</taxon>
        <taxon>Insecta</taxon>
        <taxon>Pterygota</taxon>
        <taxon>Neoptera</taxon>
        <taxon>Endopterygota</taxon>
        <taxon>Lepidoptera</taxon>
        <taxon>Glossata</taxon>
        <taxon>Ditrysia</taxon>
        <taxon>Yponomeutoidea</taxon>
        <taxon>Plutellidae</taxon>
        <taxon>Plutella</taxon>
    </lineage>
</organism>
<reference evidence="1 2" key="1">
    <citation type="submission" date="2021-06" db="EMBL/GenBank/DDBJ databases">
        <title>A haploid diamondback moth (Plutella xylostella L.) genome assembly resolves 31 chromosomes and identifies a diamide resistance mutation.</title>
        <authorList>
            <person name="Ward C.M."/>
            <person name="Perry K.D."/>
            <person name="Baker G."/>
            <person name="Powis K."/>
            <person name="Heckel D.G."/>
            <person name="Baxter S.W."/>
        </authorList>
    </citation>
    <scope>NUCLEOTIDE SEQUENCE [LARGE SCALE GENOMIC DNA]</scope>
    <source>
        <strain evidence="1 2">LV</strain>
        <tissue evidence="1">Single pupa</tissue>
    </source>
</reference>
<dbReference type="Proteomes" id="UP000823941">
    <property type="component" value="Chromosome 2"/>
</dbReference>
<name>A0ABQ7R6C7_PLUXY</name>